<comment type="caution">
    <text evidence="1">The sequence shown here is derived from an EMBL/GenBank/DDBJ whole genome shotgun (WGS) entry which is preliminary data.</text>
</comment>
<reference evidence="1" key="1">
    <citation type="submission" date="2016-10" db="EMBL/GenBank/DDBJ databases">
        <authorList>
            <person name="Varghese N."/>
            <person name="Submissions S."/>
        </authorList>
    </citation>
    <scope>NUCLEOTIDE SEQUENCE [LARGE SCALE GENOMIC DNA]</scope>
    <source>
        <strain evidence="1">YR281</strain>
    </source>
</reference>
<dbReference type="EMBL" id="FNDI01000002">
    <property type="protein sequence ID" value="SDH19121.1"/>
    <property type="molecule type" value="Genomic_DNA"/>
</dbReference>
<keyword evidence="2" id="KW-1185">Reference proteome</keyword>
<name>A0A7Z7FGY8_9BURK</name>
<dbReference type="Proteomes" id="UP000198900">
    <property type="component" value="Unassembled WGS sequence"/>
</dbReference>
<evidence type="ECO:0000313" key="2">
    <source>
        <dbReference type="Proteomes" id="UP000198900"/>
    </source>
</evidence>
<protein>
    <submittedName>
        <fullName evidence="1">Uncharacterized protein</fullName>
    </submittedName>
</protein>
<gene>
    <name evidence="1" type="ORF">SAMN04487926_102479</name>
</gene>
<organism evidence="1 2">
    <name type="scientific">Paraburkholderia steynii</name>
    <dbReference type="NCBI Taxonomy" id="1245441"/>
    <lineage>
        <taxon>Bacteria</taxon>
        <taxon>Pseudomonadati</taxon>
        <taxon>Pseudomonadota</taxon>
        <taxon>Betaproteobacteria</taxon>
        <taxon>Burkholderiales</taxon>
        <taxon>Burkholderiaceae</taxon>
        <taxon>Paraburkholderia</taxon>
    </lineage>
</organism>
<evidence type="ECO:0000313" key="1">
    <source>
        <dbReference type="EMBL" id="SDH19121.1"/>
    </source>
</evidence>
<accession>A0A7Z7FGY8</accession>
<sequence length="87" mass="9724">MEPTVDPQTATAGIRIDQSLGIAAGQEGPLFKFTDRLRDRVTAAENDSKCTDPIIRSEAAHRHRRVGYRQRAPSRPVTPAYWRYASA</sequence>
<dbReference type="AlphaFoldDB" id="A0A7Z7FGY8"/>
<proteinExistence type="predicted"/>